<reference evidence="2 3" key="1">
    <citation type="submission" date="2017-12" db="EMBL/GenBank/DDBJ databases">
        <title>Gene loss provides genomic basis for host adaptation in cereal stripe rust fungi.</title>
        <authorList>
            <person name="Xia C."/>
        </authorList>
    </citation>
    <scope>NUCLEOTIDE SEQUENCE [LARGE SCALE GENOMIC DNA]</scope>
    <source>
        <strain evidence="2 3">93TX-2</strain>
    </source>
</reference>
<dbReference type="AlphaFoldDB" id="A0A2S4V5N5"/>
<sequence>MSVLAEASDTFLDCQALYSSPNTPNPSLGRTTMIFVSSVPVLVAILVIATVSSVASTTTGCPPSYQPCQGKGKNHCCFTLPSAKEIKKCSTIRHRLVVNDQQHRSEPASFVIKSPWILFSLNRNTT</sequence>
<protein>
    <submittedName>
        <fullName evidence="2">Uncharacterized protein</fullName>
    </submittedName>
</protein>
<keyword evidence="1" id="KW-0812">Transmembrane</keyword>
<reference evidence="3" key="3">
    <citation type="journal article" date="2018" name="Mol. Plant Microbe Interact.">
        <title>Genome sequence resources for the wheat stripe rust pathogen (Puccinia striiformis f. sp. tritici) and the barley stripe rust pathogen (Puccinia striiformis f. sp. hordei).</title>
        <authorList>
            <person name="Xia C."/>
            <person name="Wang M."/>
            <person name="Yin C."/>
            <person name="Cornejo O.E."/>
            <person name="Hulbert S.H."/>
            <person name="Chen X."/>
        </authorList>
    </citation>
    <scope>NUCLEOTIDE SEQUENCE [LARGE SCALE GENOMIC DNA]</scope>
    <source>
        <strain evidence="3">93TX-2</strain>
    </source>
</reference>
<evidence type="ECO:0000313" key="3">
    <source>
        <dbReference type="Proteomes" id="UP000238274"/>
    </source>
</evidence>
<evidence type="ECO:0000313" key="2">
    <source>
        <dbReference type="EMBL" id="POW04846.1"/>
    </source>
</evidence>
<dbReference type="Proteomes" id="UP000238274">
    <property type="component" value="Unassembled WGS sequence"/>
</dbReference>
<dbReference type="VEuPathDB" id="FungiDB:PSHT_11062"/>
<reference evidence="3" key="2">
    <citation type="journal article" date="2018" name="BMC Genomics">
        <title>Genomic insights into host adaptation between the wheat stripe rust pathogen (Puccinia striiformis f. sp. tritici) and the barley stripe rust pathogen (Puccinia striiformis f. sp. hordei).</title>
        <authorList>
            <person name="Xia C."/>
            <person name="Wang M."/>
            <person name="Yin C."/>
            <person name="Cornejo O.E."/>
            <person name="Hulbert S.H."/>
            <person name="Chen X."/>
        </authorList>
    </citation>
    <scope>NUCLEOTIDE SEQUENCE [LARGE SCALE GENOMIC DNA]</scope>
    <source>
        <strain evidence="3">93TX-2</strain>
    </source>
</reference>
<keyword evidence="1" id="KW-1133">Transmembrane helix</keyword>
<keyword evidence="1" id="KW-0472">Membrane</keyword>
<dbReference type="EMBL" id="PKSM01000179">
    <property type="protein sequence ID" value="POW04846.1"/>
    <property type="molecule type" value="Genomic_DNA"/>
</dbReference>
<evidence type="ECO:0000256" key="1">
    <source>
        <dbReference type="SAM" id="Phobius"/>
    </source>
</evidence>
<comment type="caution">
    <text evidence="2">The sequence shown here is derived from an EMBL/GenBank/DDBJ whole genome shotgun (WGS) entry which is preliminary data.</text>
</comment>
<keyword evidence="3" id="KW-1185">Reference proteome</keyword>
<name>A0A2S4V5N5_9BASI</name>
<gene>
    <name evidence="2" type="ORF">PSHT_11062</name>
</gene>
<accession>A0A2S4V5N5</accession>
<dbReference type="VEuPathDB" id="FungiDB:PSTT_03102"/>
<organism evidence="2 3">
    <name type="scientific">Puccinia striiformis</name>
    <dbReference type="NCBI Taxonomy" id="27350"/>
    <lineage>
        <taxon>Eukaryota</taxon>
        <taxon>Fungi</taxon>
        <taxon>Dikarya</taxon>
        <taxon>Basidiomycota</taxon>
        <taxon>Pucciniomycotina</taxon>
        <taxon>Pucciniomycetes</taxon>
        <taxon>Pucciniales</taxon>
        <taxon>Pucciniaceae</taxon>
        <taxon>Puccinia</taxon>
    </lineage>
</organism>
<feature type="transmembrane region" description="Helical" evidence="1">
    <location>
        <begin position="33"/>
        <end position="55"/>
    </location>
</feature>
<proteinExistence type="predicted"/>